<dbReference type="GO" id="GO:0043215">
    <property type="term" value="P:daunorubicin transport"/>
    <property type="evidence" value="ECO:0007669"/>
    <property type="project" value="InterPro"/>
</dbReference>
<evidence type="ECO:0000256" key="2">
    <source>
        <dbReference type="ARBA" id="ARBA00012191"/>
    </source>
</evidence>
<dbReference type="InterPro" id="IPR027417">
    <property type="entry name" value="P-loop_NTPase"/>
</dbReference>
<dbReference type="FunFam" id="3.40.50.300:FF:000589">
    <property type="entry name" value="ABC transporter, ATP-binding subunit"/>
    <property type="match status" value="1"/>
</dbReference>
<feature type="compositionally biased region" description="Polar residues" evidence="11">
    <location>
        <begin position="317"/>
        <end position="326"/>
    </location>
</feature>
<evidence type="ECO:0000313" key="14">
    <source>
        <dbReference type="Proteomes" id="UP000249616"/>
    </source>
</evidence>
<evidence type="ECO:0000256" key="3">
    <source>
        <dbReference type="ARBA" id="ARBA00022448"/>
    </source>
</evidence>
<dbReference type="GO" id="GO:1900753">
    <property type="term" value="P:doxorubicin transport"/>
    <property type="evidence" value="ECO:0007669"/>
    <property type="project" value="InterPro"/>
</dbReference>
<evidence type="ECO:0000256" key="11">
    <source>
        <dbReference type="SAM" id="MobiDB-lite"/>
    </source>
</evidence>
<keyword evidence="4" id="KW-1003">Cell membrane</keyword>
<keyword evidence="9" id="KW-0046">Antibiotic resistance</keyword>
<proteinExistence type="inferred from homology"/>
<keyword evidence="7" id="KW-1278">Translocase</keyword>
<evidence type="ECO:0000256" key="5">
    <source>
        <dbReference type="ARBA" id="ARBA00022741"/>
    </source>
</evidence>
<protein>
    <recommendedName>
        <fullName evidence="2">ABC-type xenobiotic transporter</fullName>
        <ecNumber evidence="2">7.6.2.2</ecNumber>
    </recommendedName>
</protein>
<evidence type="ECO:0000256" key="6">
    <source>
        <dbReference type="ARBA" id="ARBA00022840"/>
    </source>
</evidence>
<dbReference type="InterPro" id="IPR017871">
    <property type="entry name" value="ABC_transporter-like_CS"/>
</dbReference>
<feature type="region of interest" description="Disordered" evidence="11">
    <location>
        <begin position="317"/>
        <end position="342"/>
    </location>
</feature>
<dbReference type="SUPFAM" id="SSF52540">
    <property type="entry name" value="P-loop containing nucleoside triphosphate hydrolases"/>
    <property type="match status" value="1"/>
</dbReference>
<dbReference type="GO" id="GO:0005524">
    <property type="term" value="F:ATP binding"/>
    <property type="evidence" value="ECO:0007669"/>
    <property type="project" value="UniProtKB-KW"/>
</dbReference>
<keyword evidence="13" id="KW-0614">Plasmid</keyword>
<evidence type="ECO:0000256" key="7">
    <source>
        <dbReference type="ARBA" id="ARBA00022967"/>
    </source>
</evidence>
<comment type="similarity">
    <text evidence="10">Belongs to the ABC transporter superfamily. Drug exporter-1 (DrugE1) (TC 3.A.1.105) family.</text>
</comment>
<feature type="compositionally biased region" description="Polar residues" evidence="11">
    <location>
        <begin position="333"/>
        <end position="342"/>
    </location>
</feature>
<accession>A0A2Z4JE41</accession>
<dbReference type="EC" id="7.6.2.2" evidence="2"/>
<dbReference type="GO" id="GO:0016887">
    <property type="term" value="F:ATP hydrolysis activity"/>
    <property type="evidence" value="ECO:0007669"/>
    <property type="project" value="InterPro"/>
</dbReference>
<geneLocation type="plasmid" evidence="13 14">
    <name>unnamed1</name>
</geneLocation>
<dbReference type="GO" id="GO:0008559">
    <property type="term" value="F:ABC-type xenobiotic transporter activity"/>
    <property type="evidence" value="ECO:0007669"/>
    <property type="project" value="UniProtKB-EC"/>
</dbReference>
<keyword evidence="3" id="KW-0813">Transport</keyword>
<dbReference type="NCBIfam" id="TIGR01188">
    <property type="entry name" value="drrA"/>
    <property type="match status" value="1"/>
</dbReference>
<dbReference type="EMBL" id="CP030074">
    <property type="protein sequence ID" value="AWW43321.1"/>
    <property type="molecule type" value="Genomic_DNA"/>
</dbReference>
<dbReference type="GO" id="GO:0046677">
    <property type="term" value="P:response to antibiotic"/>
    <property type="evidence" value="ECO:0007669"/>
    <property type="project" value="UniProtKB-KW"/>
</dbReference>
<dbReference type="InterPro" id="IPR050763">
    <property type="entry name" value="ABC_transporter_ATP-binding"/>
</dbReference>
<evidence type="ECO:0000256" key="4">
    <source>
        <dbReference type="ARBA" id="ARBA00022475"/>
    </source>
</evidence>
<organism evidence="13 14">
    <name type="scientific">Streptomyces cadmiisoli</name>
    <dbReference type="NCBI Taxonomy" id="2184053"/>
    <lineage>
        <taxon>Bacteria</taxon>
        <taxon>Bacillati</taxon>
        <taxon>Actinomycetota</taxon>
        <taxon>Actinomycetes</taxon>
        <taxon>Kitasatosporales</taxon>
        <taxon>Streptomycetaceae</taxon>
        <taxon>Streptomyces</taxon>
        <taxon>Streptomyces aurantiacus group</taxon>
    </lineage>
</organism>
<dbReference type="PANTHER" id="PTHR42711:SF19">
    <property type="entry name" value="DOXORUBICIN RESISTANCE ATP-BINDING PROTEIN DRRA"/>
    <property type="match status" value="1"/>
</dbReference>
<reference evidence="14" key="1">
    <citation type="submission" date="2018-06" db="EMBL/GenBank/DDBJ databases">
        <authorList>
            <person name="Li K."/>
        </authorList>
    </citation>
    <scope>NUCLEOTIDE SEQUENCE [LARGE SCALE GENOMIC DNA]</scope>
    <source>
        <strain evidence="14">ZFG47</strain>
        <plasmid evidence="14">unnamed1</plasmid>
    </source>
</reference>
<evidence type="ECO:0000256" key="9">
    <source>
        <dbReference type="ARBA" id="ARBA00023251"/>
    </source>
</evidence>
<evidence type="ECO:0000256" key="10">
    <source>
        <dbReference type="ARBA" id="ARBA00049985"/>
    </source>
</evidence>
<dbReference type="PANTHER" id="PTHR42711">
    <property type="entry name" value="ABC TRANSPORTER ATP-BINDING PROTEIN"/>
    <property type="match status" value="1"/>
</dbReference>
<dbReference type="Pfam" id="PF00005">
    <property type="entry name" value="ABC_tran"/>
    <property type="match status" value="1"/>
</dbReference>
<feature type="domain" description="ABC transporter" evidence="12">
    <location>
        <begin position="16"/>
        <end position="246"/>
    </location>
</feature>
<dbReference type="SMART" id="SM00382">
    <property type="entry name" value="AAA"/>
    <property type="match status" value="1"/>
</dbReference>
<keyword evidence="6 13" id="KW-0067">ATP-binding</keyword>
<dbReference type="InterPro" id="IPR003439">
    <property type="entry name" value="ABC_transporter-like_ATP-bd"/>
</dbReference>
<dbReference type="AlphaFoldDB" id="A0A2Z4JE41"/>
<dbReference type="PROSITE" id="PS50893">
    <property type="entry name" value="ABC_TRANSPORTER_2"/>
    <property type="match status" value="1"/>
</dbReference>
<evidence type="ECO:0000256" key="8">
    <source>
        <dbReference type="ARBA" id="ARBA00023136"/>
    </source>
</evidence>
<evidence type="ECO:0000259" key="12">
    <source>
        <dbReference type="PROSITE" id="PS50893"/>
    </source>
</evidence>
<evidence type="ECO:0000313" key="13">
    <source>
        <dbReference type="EMBL" id="AWW43321.1"/>
    </source>
</evidence>
<dbReference type="InterPro" id="IPR003593">
    <property type="entry name" value="AAA+_ATPase"/>
</dbReference>
<dbReference type="GO" id="GO:0005886">
    <property type="term" value="C:plasma membrane"/>
    <property type="evidence" value="ECO:0007669"/>
    <property type="project" value="UniProtKB-SubCell"/>
</dbReference>
<sequence length="342" mass="36750">MPTSSRKGTHSSPAAVTTVGLRKSYGDKTVLDGIDLRIPAGSVFALLGPNGAGKTTVVKILSTLITADGGQAQVAGHDVGASPDKVRAAIGVTGQFSAVDGLITGEENMLLMADLHHLPKAEGRRVTAELLERFDLTDAAKKPAHTYSGGMKRRLDIAMTLVGNPRIIFLDEPTTGLDPRSRHTMWGIIRELVSDGVTVFLTTQYLEEADELADRIAVLSNGRIAAEGTADELKRQIPGGHIRLRFSDPAVYRAAADTLHETTRDDDALALRIPSDGGQRELRSLLDWLDSAGIEADELTVHTPDLNDVFFALTGSTVPNQANEPNQPHEPSRPNNFKETAR</sequence>
<dbReference type="PROSITE" id="PS00211">
    <property type="entry name" value="ABC_TRANSPORTER_1"/>
    <property type="match status" value="1"/>
</dbReference>
<name>A0A2Z4JE41_9ACTN</name>
<evidence type="ECO:0000256" key="1">
    <source>
        <dbReference type="ARBA" id="ARBA00004413"/>
    </source>
</evidence>
<keyword evidence="8" id="KW-0472">Membrane</keyword>
<dbReference type="Gene3D" id="3.40.50.300">
    <property type="entry name" value="P-loop containing nucleotide triphosphate hydrolases"/>
    <property type="match status" value="1"/>
</dbReference>
<keyword evidence="14" id="KW-1185">Reference proteome</keyword>
<gene>
    <name evidence="13" type="ORF">DN051_42885</name>
</gene>
<dbReference type="KEGG" id="scad:DN051_42885"/>
<keyword evidence="5" id="KW-0547">Nucleotide-binding</keyword>
<dbReference type="Proteomes" id="UP000249616">
    <property type="component" value="Plasmid unnamed1"/>
</dbReference>
<dbReference type="InterPro" id="IPR005894">
    <property type="entry name" value="DrrA"/>
</dbReference>
<comment type="subcellular location">
    <subcellularLocation>
        <location evidence="1">Cell membrane</location>
        <topology evidence="1">Peripheral membrane protein</topology>
        <orientation evidence="1">Cytoplasmic side</orientation>
    </subcellularLocation>
</comment>